<evidence type="ECO:0000259" key="4">
    <source>
        <dbReference type="PROSITE" id="PS50222"/>
    </source>
</evidence>
<dbReference type="PANTHER" id="PTHR19237">
    <property type="entry name" value="NUCLEOBINDIN"/>
    <property type="match status" value="1"/>
</dbReference>
<dbReference type="Proteomes" id="UP000242525">
    <property type="component" value="Unassembled WGS sequence"/>
</dbReference>
<evidence type="ECO:0000256" key="1">
    <source>
        <dbReference type="ARBA" id="ARBA00022729"/>
    </source>
</evidence>
<gene>
    <name evidence="5" type="ORF">BN980_GECA27s00527g</name>
</gene>
<name>A0A0J9XKI4_GEOCN</name>
<dbReference type="PROSITE" id="PS50222">
    <property type="entry name" value="EF_HAND_2"/>
    <property type="match status" value="1"/>
</dbReference>
<dbReference type="SUPFAM" id="SSF47473">
    <property type="entry name" value="EF-hand"/>
    <property type="match status" value="1"/>
</dbReference>
<dbReference type="PROSITE" id="PS00018">
    <property type="entry name" value="EF_HAND_1"/>
    <property type="match status" value="1"/>
</dbReference>
<keyword evidence="1 3" id="KW-0732">Signal</keyword>
<organism evidence="5 6">
    <name type="scientific">Geotrichum candidum</name>
    <name type="common">Oospora lactis</name>
    <name type="synonym">Dipodascus geotrichum</name>
    <dbReference type="NCBI Taxonomy" id="1173061"/>
    <lineage>
        <taxon>Eukaryota</taxon>
        <taxon>Fungi</taxon>
        <taxon>Dikarya</taxon>
        <taxon>Ascomycota</taxon>
        <taxon>Saccharomycotina</taxon>
        <taxon>Dipodascomycetes</taxon>
        <taxon>Dipodascales</taxon>
        <taxon>Dipodascaceae</taxon>
        <taxon>Geotrichum</taxon>
    </lineage>
</organism>
<dbReference type="AlphaFoldDB" id="A0A0J9XKI4"/>
<feature type="chain" id="PRO_5005325765" description="EF-hand domain-containing protein" evidence="3">
    <location>
        <begin position="26"/>
        <end position="224"/>
    </location>
</feature>
<proteinExistence type="predicted"/>
<dbReference type="OrthoDB" id="289247at2759"/>
<accession>A0A0J9XKI4</accession>
<evidence type="ECO:0000256" key="2">
    <source>
        <dbReference type="ARBA" id="ARBA00022837"/>
    </source>
</evidence>
<dbReference type="Pfam" id="PF13202">
    <property type="entry name" value="EF-hand_5"/>
    <property type="match status" value="1"/>
</dbReference>
<comment type="caution">
    <text evidence="5">The sequence shown here is derived from an EMBL/GenBank/DDBJ whole genome shotgun (WGS) entry which is preliminary data.</text>
</comment>
<sequence length="224" mass="25539">MVALTKTFLLALCAGSGALAHGVESDPNDSWQVRHMKEEHGFDSFDTMSFFQLHDMSRKNVWTTNDILNLYGLLNQEFVGDGSGMGKHDESTVIKQETKDKVTSTVLALIDTDKDGKISMDEWMQFSNAGNELPDFGLGPGHHGDYEYEYEVHHWLKYHAENDPDVKIVHKEDLEHEALYHAHEHDDNPDDHDHEGDGDVKVITFSRFGQFLEQNVPPKFLKQQ</sequence>
<keyword evidence="2" id="KW-0106">Calcium</keyword>
<dbReference type="Gene3D" id="1.10.238.10">
    <property type="entry name" value="EF-hand"/>
    <property type="match status" value="1"/>
</dbReference>
<dbReference type="PANTHER" id="PTHR19237:SF20">
    <property type="entry name" value="NUCLEOBINDIN 1"/>
    <property type="match status" value="1"/>
</dbReference>
<keyword evidence="6" id="KW-1185">Reference proteome</keyword>
<reference evidence="5" key="1">
    <citation type="submission" date="2014-03" db="EMBL/GenBank/DDBJ databases">
        <authorList>
            <person name="Casaregola S."/>
        </authorList>
    </citation>
    <scope>NUCLEOTIDE SEQUENCE [LARGE SCALE GENOMIC DNA]</scope>
    <source>
        <strain evidence="5">CLIB 918</strain>
    </source>
</reference>
<dbReference type="InterPro" id="IPR002048">
    <property type="entry name" value="EF_hand_dom"/>
</dbReference>
<evidence type="ECO:0000313" key="6">
    <source>
        <dbReference type="Proteomes" id="UP000242525"/>
    </source>
</evidence>
<protein>
    <recommendedName>
        <fullName evidence="4">EF-hand domain-containing protein</fullName>
    </recommendedName>
</protein>
<evidence type="ECO:0000313" key="5">
    <source>
        <dbReference type="EMBL" id="CDO57913.1"/>
    </source>
</evidence>
<dbReference type="InterPro" id="IPR011992">
    <property type="entry name" value="EF-hand-dom_pair"/>
</dbReference>
<feature type="domain" description="EF-hand" evidence="4">
    <location>
        <begin position="98"/>
        <end position="133"/>
    </location>
</feature>
<dbReference type="InterPro" id="IPR040250">
    <property type="entry name" value="Nucleobindin"/>
</dbReference>
<evidence type="ECO:0000256" key="3">
    <source>
        <dbReference type="SAM" id="SignalP"/>
    </source>
</evidence>
<dbReference type="GO" id="GO:0005793">
    <property type="term" value="C:endoplasmic reticulum-Golgi intermediate compartment"/>
    <property type="evidence" value="ECO:0007669"/>
    <property type="project" value="TreeGrafter"/>
</dbReference>
<dbReference type="InterPro" id="IPR018247">
    <property type="entry name" value="EF_Hand_1_Ca_BS"/>
</dbReference>
<dbReference type="STRING" id="1173061.A0A0J9XKI4"/>
<dbReference type="GO" id="GO:0005509">
    <property type="term" value="F:calcium ion binding"/>
    <property type="evidence" value="ECO:0007669"/>
    <property type="project" value="InterPro"/>
</dbReference>
<feature type="signal peptide" evidence="3">
    <location>
        <begin position="1"/>
        <end position="25"/>
    </location>
</feature>
<dbReference type="EMBL" id="CCBN010000027">
    <property type="protein sequence ID" value="CDO57913.1"/>
    <property type="molecule type" value="Genomic_DNA"/>
</dbReference>